<protein>
    <submittedName>
        <fullName evidence="2">Uncharacterized protein</fullName>
    </submittedName>
</protein>
<keyword evidence="3" id="KW-1185">Reference proteome</keyword>
<proteinExistence type="predicted"/>
<dbReference type="Proteomes" id="UP000092124">
    <property type="component" value="Unassembled WGS sequence"/>
</dbReference>
<sequence>MTELISPAAIADKEAAFDHEVYESEKVQVFHFLLSSLPLSFRQCLAFGSSRVLRASATHLLVTAAAIRGTIYSRPPVSSNMMTTSDTVILVTPPITDKDNVLPFSTTYHASDKMLHSRNPITEFDLQVPLPLATYVSSLSSPTRGGRGEHSPDRDMYAVALQMPENVAAKPLLSCCSEETNPIPQRSLPHEHTLQTENVIPNVQRDCKSPDPKEEGIRCH</sequence>
<gene>
    <name evidence="2" type="ORF">A6R68_20658</name>
</gene>
<name>A0A1A6HSA1_NEOLE</name>
<feature type="region of interest" description="Disordered" evidence="1">
    <location>
        <begin position="186"/>
        <end position="220"/>
    </location>
</feature>
<evidence type="ECO:0000313" key="2">
    <source>
        <dbReference type="EMBL" id="OBS81136.1"/>
    </source>
</evidence>
<comment type="caution">
    <text evidence="2">The sequence shown here is derived from an EMBL/GenBank/DDBJ whole genome shotgun (WGS) entry which is preliminary data.</text>
</comment>
<evidence type="ECO:0000313" key="3">
    <source>
        <dbReference type="Proteomes" id="UP000092124"/>
    </source>
</evidence>
<organism evidence="2 3">
    <name type="scientific">Neotoma lepida</name>
    <name type="common">Desert woodrat</name>
    <dbReference type="NCBI Taxonomy" id="56216"/>
    <lineage>
        <taxon>Eukaryota</taxon>
        <taxon>Metazoa</taxon>
        <taxon>Chordata</taxon>
        <taxon>Craniata</taxon>
        <taxon>Vertebrata</taxon>
        <taxon>Euteleostomi</taxon>
        <taxon>Mammalia</taxon>
        <taxon>Eutheria</taxon>
        <taxon>Euarchontoglires</taxon>
        <taxon>Glires</taxon>
        <taxon>Rodentia</taxon>
        <taxon>Myomorpha</taxon>
        <taxon>Muroidea</taxon>
        <taxon>Cricetidae</taxon>
        <taxon>Neotominae</taxon>
        <taxon>Neotoma</taxon>
    </lineage>
</organism>
<dbReference type="AlphaFoldDB" id="A0A1A6HSA1"/>
<accession>A0A1A6HSA1</accession>
<evidence type="ECO:0000256" key="1">
    <source>
        <dbReference type="SAM" id="MobiDB-lite"/>
    </source>
</evidence>
<dbReference type="EMBL" id="LZPO01017290">
    <property type="protein sequence ID" value="OBS81136.1"/>
    <property type="molecule type" value="Genomic_DNA"/>
</dbReference>
<feature type="compositionally biased region" description="Basic and acidic residues" evidence="1">
    <location>
        <begin position="205"/>
        <end position="220"/>
    </location>
</feature>
<reference evidence="2 3" key="1">
    <citation type="submission" date="2016-06" db="EMBL/GenBank/DDBJ databases">
        <title>The Draft Genome Sequence and Annotation of the Desert Woodrat Neotoma lepida.</title>
        <authorList>
            <person name="Campbell M."/>
            <person name="Oakeson K.F."/>
            <person name="Yandell M."/>
            <person name="Halpert J.R."/>
            <person name="Dearing D."/>
        </authorList>
    </citation>
    <scope>NUCLEOTIDE SEQUENCE [LARGE SCALE GENOMIC DNA]</scope>
    <source>
        <strain evidence="2">417</strain>
        <tissue evidence="2">Liver</tissue>
    </source>
</reference>